<evidence type="ECO:0000313" key="3">
    <source>
        <dbReference type="Proteomes" id="UP001419910"/>
    </source>
</evidence>
<dbReference type="Proteomes" id="UP001419910">
    <property type="component" value="Unassembled WGS sequence"/>
</dbReference>
<protein>
    <submittedName>
        <fullName evidence="2">Uncharacterized protein</fullName>
    </submittedName>
</protein>
<keyword evidence="1" id="KW-1133">Transmembrane helix</keyword>
<dbReference type="EMBL" id="JBDIME010000003">
    <property type="protein sequence ID" value="MEN2789151.1"/>
    <property type="molecule type" value="Genomic_DNA"/>
</dbReference>
<evidence type="ECO:0000256" key="1">
    <source>
        <dbReference type="SAM" id="Phobius"/>
    </source>
</evidence>
<name>A0ABU9Y010_9SPHN</name>
<keyword evidence="3" id="KW-1185">Reference proteome</keyword>
<keyword evidence="1" id="KW-0812">Transmembrane</keyword>
<accession>A0ABU9Y010</accession>
<comment type="caution">
    <text evidence="2">The sequence shown here is derived from an EMBL/GenBank/DDBJ whole genome shotgun (WGS) entry which is preliminary data.</text>
</comment>
<evidence type="ECO:0000313" key="2">
    <source>
        <dbReference type="EMBL" id="MEN2789151.1"/>
    </source>
</evidence>
<proteinExistence type="predicted"/>
<sequence length="49" mass="5404">MRRPIKLWLYIALGVSRILWTAFLLLFDRGGARTLPAAGPVKPTDPASP</sequence>
<organism evidence="2 3">
    <name type="scientific">Sphingomonas oligophenolica</name>
    <dbReference type="NCBI Taxonomy" id="301154"/>
    <lineage>
        <taxon>Bacteria</taxon>
        <taxon>Pseudomonadati</taxon>
        <taxon>Pseudomonadota</taxon>
        <taxon>Alphaproteobacteria</taxon>
        <taxon>Sphingomonadales</taxon>
        <taxon>Sphingomonadaceae</taxon>
        <taxon>Sphingomonas</taxon>
    </lineage>
</organism>
<reference evidence="2 3" key="1">
    <citation type="submission" date="2024-05" db="EMBL/GenBank/DDBJ databases">
        <authorList>
            <person name="Liu Q."/>
            <person name="Xin Y.-H."/>
        </authorList>
    </citation>
    <scope>NUCLEOTIDE SEQUENCE [LARGE SCALE GENOMIC DNA]</scope>
    <source>
        <strain evidence="2 3">CGMCC 1.10181</strain>
    </source>
</reference>
<gene>
    <name evidence="2" type="ORF">ABC974_05900</name>
</gene>
<feature type="transmembrane region" description="Helical" evidence="1">
    <location>
        <begin position="7"/>
        <end position="27"/>
    </location>
</feature>
<dbReference type="RefSeq" id="WP_343891805.1">
    <property type="nucleotide sequence ID" value="NZ_BAAAEH010000047.1"/>
</dbReference>
<keyword evidence="1" id="KW-0472">Membrane</keyword>